<evidence type="ECO:0000313" key="1">
    <source>
        <dbReference type="EMBL" id="SFR87010.1"/>
    </source>
</evidence>
<gene>
    <name evidence="1" type="ORF">SAMN02910262_02318</name>
</gene>
<evidence type="ECO:0000313" key="2">
    <source>
        <dbReference type="Proteomes" id="UP000214760"/>
    </source>
</evidence>
<accession>A0A1I6K820</accession>
<dbReference type="AlphaFoldDB" id="A0A1I6K820"/>
<dbReference type="RefSeq" id="WP_031474387.1">
    <property type="nucleotide sequence ID" value="NZ_FOZC01000015.1"/>
</dbReference>
<name>A0A1I6K820_9FIRM</name>
<organism evidence="1 2">
    <name type="scientific">[Clostridium] aminophilum</name>
    <dbReference type="NCBI Taxonomy" id="1526"/>
    <lineage>
        <taxon>Bacteria</taxon>
        <taxon>Bacillati</taxon>
        <taxon>Bacillota</taxon>
        <taxon>Clostridia</taxon>
        <taxon>Lachnospirales</taxon>
        <taxon>Lachnospiraceae</taxon>
    </lineage>
</organism>
<reference evidence="1 2" key="1">
    <citation type="submission" date="2016-10" db="EMBL/GenBank/DDBJ databases">
        <authorList>
            <person name="de Groot N.N."/>
        </authorList>
    </citation>
    <scope>NUCLEOTIDE SEQUENCE [LARGE SCALE GENOMIC DNA]</scope>
    <source>
        <strain evidence="1 2">F</strain>
    </source>
</reference>
<proteinExistence type="predicted"/>
<protein>
    <submittedName>
        <fullName evidence="1">Uncharacterized protein</fullName>
    </submittedName>
</protein>
<dbReference type="EMBL" id="FOZC01000015">
    <property type="protein sequence ID" value="SFR87010.1"/>
    <property type="molecule type" value="Genomic_DNA"/>
</dbReference>
<dbReference type="Proteomes" id="UP000214760">
    <property type="component" value="Unassembled WGS sequence"/>
</dbReference>
<sequence>MAKTEKKVIAIIVEGPTDEDAIGSILKAYFSSEEIQFVVIHGDITLQKYVNAGNIIRVIDEQIHIMMNRYGYHDADMKQIFHILDMDGVCILDEDVREAKQMTSIKYYLDHIETPDVGFIRERNHRKSDILFKLSHTTSVHRIPYRAFYNSRNLEHALYGIADDMSDDEKMELADDFAEKYEEDLEGFLRRIGSADIAVRGTYQETWKFIQNGHHSLERHSNMHLMF</sequence>